<evidence type="ECO:0000313" key="18">
    <source>
        <dbReference type="EMBL" id="CRI72960.1"/>
    </source>
</evidence>
<dbReference type="EC" id="2.5.1.145" evidence="7"/>
<evidence type="ECO:0000313" key="13">
    <source>
        <dbReference type="EMBL" id="CRI46916.1"/>
    </source>
</evidence>
<evidence type="ECO:0000256" key="7">
    <source>
        <dbReference type="HAMAP-Rule" id="MF_01147"/>
    </source>
</evidence>
<dbReference type="GO" id="GO:0042158">
    <property type="term" value="P:lipoprotein biosynthetic process"/>
    <property type="evidence" value="ECO:0007669"/>
    <property type="project" value="UniProtKB-UniRule"/>
</dbReference>
<dbReference type="NCBIfam" id="TIGR00544">
    <property type="entry name" value="lgt"/>
    <property type="match status" value="1"/>
</dbReference>
<comment type="similarity">
    <text evidence="1 7">Belongs to the Lgt family.</text>
</comment>
<evidence type="ECO:0000313" key="11">
    <source>
        <dbReference type="EMBL" id="CRI43545.1"/>
    </source>
</evidence>
<dbReference type="PANTHER" id="PTHR30589">
    <property type="entry name" value="PROLIPOPROTEIN DIACYLGLYCERYL TRANSFERASE"/>
    <property type="match status" value="1"/>
</dbReference>
<dbReference type="EMBL" id="LN849035">
    <property type="protein sequence ID" value="CRI72960.1"/>
    <property type="molecule type" value="Genomic_DNA"/>
</dbReference>
<dbReference type="EMBL" id="LN847231">
    <property type="protein sequence ID" value="CRI46916.1"/>
    <property type="molecule type" value="Genomic_DNA"/>
</dbReference>
<dbReference type="UniPathway" id="UPA00664"/>
<dbReference type="EMBL" id="LN846998">
    <property type="protein sequence ID" value="CRI37925.1"/>
    <property type="molecule type" value="Genomic_DNA"/>
</dbReference>
<feature type="transmembrane region" description="Helical" evidence="7">
    <location>
        <begin position="114"/>
        <end position="132"/>
    </location>
</feature>
<dbReference type="AlphaFoldDB" id="A0A0F7WVC4"/>
<evidence type="ECO:0000313" key="14">
    <source>
        <dbReference type="EMBL" id="CRI49211.1"/>
    </source>
</evidence>
<comment type="subcellular location">
    <subcellularLocation>
        <location evidence="7">Cell inner membrane</location>
        <topology evidence="7">Multi-pass membrane protein</topology>
    </subcellularLocation>
</comment>
<dbReference type="PANTHER" id="PTHR30589:SF0">
    <property type="entry name" value="PHOSPHATIDYLGLYCEROL--PROLIPOPROTEIN DIACYLGLYCERYL TRANSFERASE"/>
    <property type="match status" value="1"/>
</dbReference>
<evidence type="ECO:0000256" key="3">
    <source>
        <dbReference type="ARBA" id="ARBA00022679"/>
    </source>
</evidence>
<dbReference type="Pfam" id="PF01790">
    <property type="entry name" value="LGT"/>
    <property type="match status" value="1"/>
</dbReference>
<name>A0A0F7WVC4_CHLPN</name>
<evidence type="ECO:0000256" key="1">
    <source>
        <dbReference type="ARBA" id="ARBA00007150"/>
    </source>
</evidence>
<evidence type="ECO:0000313" key="10">
    <source>
        <dbReference type="EMBL" id="CRI41323.1"/>
    </source>
</evidence>
<dbReference type="EMBL" id="LN847008">
    <property type="protein sequence ID" value="CRI41323.1"/>
    <property type="molecule type" value="Genomic_DNA"/>
</dbReference>
<sequence length="292" mass="33353">MRAEMAVIYWDRSKIVWSFEPWSLRLTWYGVFFTVGIFLACLSARYLALSYYGLKDHLSFSKSQLRVALENFFIYSILFIVPGARLAYVIFYGWSFYLQHPEEIIQIWHGGLSSHGGVLGFLLWAAIFSWIYKKKISKLTFLFLTDLCGSVFGIAAFFIRLGNFWNQEIVGTPTSLPWGVVFSDPMQGVQGVPVHPVQLYEGISYLVVSGILYFLSYKRYLHLGKGYVTSIACISVAFIRFFAEYVKSHQGKVLAEDCLLTIGQILSIPLFLFGVALLIICSLKARRHRSHI</sequence>
<dbReference type="EMBL" id="LN847003">
    <property type="protein sequence ID" value="CRI40191.1"/>
    <property type="molecule type" value="Genomic_DNA"/>
</dbReference>
<keyword evidence="2 7" id="KW-1003">Cell membrane</keyword>
<feature type="transmembrane region" description="Helical" evidence="7">
    <location>
        <begin position="197"/>
        <end position="215"/>
    </location>
</feature>
<evidence type="ECO:0000313" key="16">
    <source>
        <dbReference type="EMBL" id="CRI51468.1"/>
    </source>
</evidence>
<accession>A0A0F7WVC4</accession>
<dbReference type="HAMAP" id="MF_01147">
    <property type="entry name" value="Lgt"/>
    <property type="match status" value="1"/>
</dbReference>
<protein>
    <recommendedName>
        <fullName evidence="7">Phosphatidylglycerol--prolipoprotein diacylglyceryl transferase</fullName>
        <ecNumber evidence="7">2.5.1.145</ecNumber>
    </recommendedName>
</protein>
<evidence type="ECO:0000256" key="2">
    <source>
        <dbReference type="ARBA" id="ARBA00022475"/>
    </source>
</evidence>
<keyword evidence="10" id="KW-0449">Lipoprotein</keyword>
<feature type="transmembrane region" description="Helical" evidence="7">
    <location>
        <begin position="72"/>
        <end position="94"/>
    </location>
</feature>
<evidence type="ECO:0000313" key="15">
    <source>
        <dbReference type="EMBL" id="CRI50341.1"/>
    </source>
</evidence>
<dbReference type="InterPro" id="IPR001640">
    <property type="entry name" value="Lgt"/>
</dbReference>
<dbReference type="EMBL" id="LN847245">
    <property type="protein sequence ID" value="CRI51468.1"/>
    <property type="molecule type" value="Genomic_DNA"/>
</dbReference>
<dbReference type="EMBL" id="LN847252">
    <property type="protein sequence ID" value="CRI52638.1"/>
    <property type="molecule type" value="Genomic_DNA"/>
</dbReference>
<feature type="transmembrane region" description="Helical" evidence="7">
    <location>
        <begin position="139"/>
        <end position="159"/>
    </location>
</feature>
<evidence type="ECO:0000256" key="4">
    <source>
        <dbReference type="ARBA" id="ARBA00022692"/>
    </source>
</evidence>
<evidence type="ECO:0000313" key="9">
    <source>
        <dbReference type="EMBL" id="CRI40191.1"/>
    </source>
</evidence>
<feature type="binding site" evidence="7">
    <location>
        <position position="160"/>
    </location>
    <ligand>
        <name>a 1,2-diacyl-sn-glycero-3-phospho-(1'-sn-glycerol)</name>
        <dbReference type="ChEBI" id="CHEBI:64716"/>
    </ligand>
</feature>
<keyword evidence="4 7" id="KW-0812">Transmembrane</keyword>
<keyword evidence="7" id="KW-0997">Cell inner membrane</keyword>
<dbReference type="NCBIfam" id="NF000775">
    <property type="entry name" value="PRK00052.2-5"/>
    <property type="match status" value="1"/>
</dbReference>
<evidence type="ECO:0000313" key="12">
    <source>
        <dbReference type="EMBL" id="CRI45787.1"/>
    </source>
</evidence>
<dbReference type="EMBL" id="LN847244">
    <property type="protein sequence ID" value="CRI49211.1"/>
    <property type="molecule type" value="Genomic_DNA"/>
</dbReference>
<dbReference type="GO" id="GO:0005886">
    <property type="term" value="C:plasma membrane"/>
    <property type="evidence" value="ECO:0007669"/>
    <property type="project" value="UniProtKB-SubCell"/>
</dbReference>
<feature type="transmembrane region" description="Helical" evidence="7">
    <location>
        <begin position="26"/>
        <end position="52"/>
    </location>
</feature>
<organism evidence="10">
    <name type="scientific">Chlamydia pneumoniae</name>
    <name type="common">Chlamydophila pneumoniae</name>
    <dbReference type="NCBI Taxonomy" id="83558"/>
    <lineage>
        <taxon>Bacteria</taxon>
        <taxon>Pseudomonadati</taxon>
        <taxon>Chlamydiota</taxon>
        <taxon>Chlamydiia</taxon>
        <taxon>Chlamydiales</taxon>
        <taxon>Chlamydiaceae</taxon>
        <taxon>Chlamydia/Chlamydophila group</taxon>
        <taxon>Chlamydia</taxon>
    </lineage>
</organism>
<feature type="transmembrane region" description="Helical" evidence="7">
    <location>
        <begin position="227"/>
        <end position="243"/>
    </location>
</feature>
<reference evidence="10" key="1">
    <citation type="submission" date="2015-05" db="EMBL/GenBank/DDBJ databases">
        <authorList>
            <person name="Rattei Thomas"/>
        </authorList>
    </citation>
    <scope>NUCLEOTIDE SEQUENCE</scope>
    <source>
        <strain evidence="8">CV15</strain>
        <strain evidence="9">CWL029c</strain>
        <strain evidence="10">GiD</strain>
        <strain evidence="11">H12</strain>
        <strain evidence="12">MUL2216</strain>
        <strain evidence="13">Panola</strain>
        <strain evidence="15">PB1</strain>
        <strain evidence="14">U1271</strain>
        <strain evidence="16">UZG1</strain>
        <strain evidence="17">Wien2</strain>
        <strain evidence="18">YK41</strain>
    </source>
</reference>
<dbReference type="EMBL" id="LN847226">
    <property type="protein sequence ID" value="CRI45787.1"/>
    <property type="molecule type" value="Genomic_DNA"/>
</dbReference>
<evidence type="ECO:0000313" key="17">
    <source>
        <dbReference type="EMBL" id="CRI52638.1"/>
    </source>
</evidence>
<comment type="function">
    <text evidence="7">Catalyzes the transfer of the diacylglyceryl group from phosphatidylglycerol to the sulfhydryl group of the N-terminal cysteine of a prolipoprotein, the first step in the formation of mature lipoproteins.</text>
</comment>
<dbReference type="EMBL" id="LN847157">
    <property type="protein sequence ID" value="CRI43545.1"/>
    <property type="molecule type" value="Genomic_DNA"/>
</dbReference>
<feature type="transmembrane region" description="Helical" evidence="7">
    <location>
        <begin position="263"/>
        <end position="283"/>
    </location>
</feature>
<dbReference type="GO" id="GO:0008961">
    <property type="term" value="F:phosphatidylglycerol-prolipoprotein diacylglyceryl transferase activity"/>
    <property type="evidence" value="ECO:0007669"/>
    <property type="project" value="UniProtKB-UniRule"/>
</dbReference>
<keyword evidence="5 7" id="KW-1133">Transmembrane helix</keyword>
<dbReference type="PATRIC" id="fig|83558.14.peg.339"/>
<comment type="pathway">
    <text evidence="7">Protein modification; lipoprotein biosynthesis (diacylglyceryl transfer).</text>
</comment>
<proteinExistence type="inferred from homology"/>
<keyword evidence="3 7" id="KW-0808">Transferase</keyword>
<keyword evidence="10" id="KW-0328">Glycosyltransferase</keyword>
<evidence type="ECO:0000313" key="8">
    <source>
        <dbReference type="EMBL" id="CRI37925.1"/>
    </source>
</evidence>
<keyword evidence="6 7" id="KW-0472">Membrane</keyword>
<dbReference type="SMR" id="A0A0F7WVC4"/>
<evidence type="ECO:0000256" key="5">
    <source>
        <dbReference type="ARBA" id="ARBA00022989"/>
    </source>
</evidence>
<evidence type="ECO:0000256" key="6">
    <source>
        <dbReference type="ARBA" id="ARBA00023136"/>
    </source>
</evidence>
<gene>
    <name evidence="7" type="primary">lgt</name>
    <name evidence="8" type="ORF">BN1224_CV15_B_02480</name>
    <name evidence="10" type="ORF">BN1224_GiD_A_03240</name>
    <name evidence="11" type="ORF">BN1224_H12_CY_00040</name>
    <name evidence="12" type="ORF">BN1224_MUL2216_E_00480</name>
    <name evidence="13" type="ORF">BN1224_Panola_E_01330</name>
    <name evidence="15" type="ORF">BN1224_PB1_B_03100</name>
    <name evidence="14" type="ORF">BN1224_U1271_C_01510</name>
    <name evidence="16" type="ORF">BN1224_UZG1_A_03230</name>
    <name evidence="17" type="ORF">BN1224_Wien2_E_00960</name>
    <name evidence="18" type="ORF">BN1224_YK41_BG_00090</name>
    <name evidence="9" type="ORF">CWL029c_C_01510</name>
</gene>
<comment type="catalytic activity">
    <reaction evidence="7">
        <text>L-cysteinyl-[prolipoprotein] + a 1,2-diacyl-sn-glycero-3-phospho-(1'-sn-glycerol) = an S-1,2-diacyl-sn-glyceryl-L-cysteinyl-[prolipoprotein] + sn-glycerol 1-phosphate + H(+)</text>
        <dbReference type="Rhea" id="RHEA:56712"/>
        <dbReference type="Rhea" id="RHEA-COMP:14679"/>
        <dbReference type="Rhea" id="RHEA-COMP:14680"/>
        <dbReference type="ChEBI" id="CHEBI:15378"/>
        <dbReference type="ChEBI" id="CHEBI:29950"/>
        <dbReference type="ChEBI" id="CHEBI:57685"/>
        <dbReference type="ChEBI" id="CHEBI:64716"/>
        <dbReference type="ChEBI" id="CHEBI:140658"/>
        <dbReference type="EC" id="2.5.1.145"/>
    </reaction>
</comment>
<dbReference type="EMBL" id="LN847240">
    <property type="protein sequence ID" value="CRI50341.1"/>
    <property type="molecule type" value="Genomic_DNA"/>
</dbReference>